<evidence type="ECO:0000256" key="1">
    <source>
        <dbReference type="SAM" id="Coils"/>
    </source>
</evidence>
<accession>A0A6B3VWX8</accession>
<reference evidence="3 4" key="1">
    <citation type="submission" date="2020-02" db="EMBL/GenBank/DDBJ databases">
        <title>Bacillus aquiflavi sp. nov., isolated from yellow water of strong flavor Chinese baijiu in Yibin region of China.</title>
        <authorList>
            <person name="Xie J."/>
        </authorList>
    </citation>
    <scope>NUCLEOTIDE SEQUENCE [LARGE SCALE GENOMIC DNA]</scope>
    <source>
        <strain evidence="3 4">3H-10</strain>
    </source>
</reference>
<evidence type="ECO:0000313" key="3">
    <source>
        <dbReference type="EMBL" id="NEY80293.1"/>
    </source>
</evidence>
<feature type="coiled-coil region" evidence="1">
    <location>
        <begin position="178"/>
        <end position="231"/>
    </location>
</feature>
<reference evidence="2 5" key="2">
    <citation type="submission" date="2020-07" db="EMBL/GenBank/DDBJ databases">
        <authorList>
            <person name="Feng H."/>
        </authorList>
    </citation>
    <scope>NUCLEOTIDE SEQUENCE [LARGE SCALE GENOMIC DNA]</scope>
    <source>
        <strain evidence="5">s-12</strain>
        <strain evidence="2">S-12</strain>
    </source>
</reference>
<sequence>MNKIIRQIFYDNGFSNIELETPFEGNLVDFWVNNSKYAVNYYLVLYVDDIKEDFLSNEVPTYFNSIKKLENGYDEKMDKNLSMIVCVNTTTSKTKNITDKIFEIEEDPYYFKKYVITYNMDSYKQLEKLFGGKDESSNSILNRTINDTNKFLAFKKNEENDTTILYEICTKLMIKIPFLRLEKRLEKMEDLSAVINEELQQKELFTFKDTLLNLDENNEKISDNILTLIEEGIE</sequence>
<evidence type="ECO:0000313" key="5">
    <source>
        <dbReference type="Proteomes" id="UP000570010"/>
    </source>
</evidence>
<evidence type="ECO:0000313" key="2">
    <source>
        <dbReference type="EMBL" id="MBA4535918.1"/>
    </source>
</evidence>
<dbReference type="EMBL" id="JAAIWN010000002">
    <property type="protein sequence ID" value="NEY80293.1"/>
    <property type="molecule type" value="Genomic_DNA"/>
</dbReference>
<keyword evidence="1" id="KW-0175">Coiled coil</keyword>
<keyword evidence="4" id="KW-1185">Reference proteome</keyword>
<dbReference type="AlphaFoldDB" id="A0A6B3VWX8"/>
<evidence type="ECO:0000313" key="4">
    <source>
        <dbReference type="Proteomes" id="UP000472971"/>
    </source>
</evidence>
<dbReference type="Proteomes" id="UP000472971">
    <property type="component" value="Unassembled WGS sequence"/>
</dbReference>
<comment type="caution">
    <text evidence="3">The sequence shown here is derived from an EMBL/GenBank/DDBJ whole genome shotgun (WGS) entry which is preliminary data.</text>
</comment>
<dbReference type="Pfam" id="PF20289">
    <property type="entry name" value="MComp1"/>
    <property type="match status" value="1"/>
</dbReference>
<dbReference type="EMBL" id="JACEIO010000002">
    <property type="protein sequence ID" value="MBA4535918.1"/>
    <property type="molecule type" value="Genomic_DNA"/>
</dbReference>
<organism evidence="3 4">
    <name type="scientific">Bacillus aquiflavi</name>
    <dbReference type="NCBI Taxonomy" id="2672567"/>
    <lineage>
        <taxon>Bacteria</taxon>
        <taxon>Bacillati</taxon>
        <taxon>Bacillota</taxon>
        <taxon>Bacilli</taxon>
        <taxon>Bacillales</taxon>
        <taxon>Bacillaceae</taxon>
        <taxon>Bacillus</taxon>
    </lineage>
</organism>
<dbReference type="RefSeq" id="WP_163239535.1">
    <property type="nucleotide sequence ID" value="NZ_CP082780.1"/>
</dbReference>
<name>A0A6B3VWX8_9BACI</name>
<proteinExistence type="predicted"/>
<dbReference type="InterPro" id="IPR046905">
    <property type="entry name" value="ABC-3C_MC1"/>
</dbReference>
<protein>
    <submittedName>
        <fullName evidence="3">Uncharacterized protein</fullName>
    </submittedName>
</protein>
<gene>
    <name evidence="3" type="ORF">G4D64_01865</name>
    <name evidence="2" type="ORF">H1Z61_01870</name>
</gene>
<dbReference type="Proteomes" id="UP000570010">
    <property type="component" value="Unassembled WGS sequence"/>
</dbReference>